<comment type="caution">
    <text evidence="2">The sequence shown here is derived from an EMBL/GenBank/DDBJ whole genome shotgun (WGS) entry which is preliminary data.</text>
</comment>
<name>A0A8H4PT98_9HYPO</name>
<feature type="region of interest" description="Disordered" evidence="1">
    <location>
        <begin position="178"/>
        <end position="226"/>
    </location>
</feature>
<proteinExistence type="predicted"/>
<keyword evidence="3" id="KW-1185">Reference proteome</keyword>
<dbReference type="AlphaFoldDB" id="A0A8H4PT98"/>
<evidence type="ECO:0000313" key="3">
    <source>
        <dbReference type="Proteomes" id="UP000557566"/>
    </source>
</evidence>
<evidence type="ECO:0000313" key="2">
    <source>
        <dbReference type="EMBL" id="KAF4510007.1"/>
    </source>
</evidence>
<protein>
    <submittedName>
        <fullName evidence="2">Uncharacterized protein</fullName>
    </submittedName>
</protein>
<reference evidence="2 3" key="1">
    <citation type="journal article" date="2020" name="Genome Biol. Evol.">
        <title>A new high-quality draft genome assembly of the Chinese cordyceps Ophiocordyceps sinensis.</title>
        <authorList>
            <person name="Shu R."/>
            <person name="Zhang J."/>
            <person name="Meng Q."/>
            <person name="Zhang H."/>
            <person name="Zhou G."/>
            <person name="Li M."/>
            <person name="Wu P."/>
            <person name="Zhao Y."/>
            <person name="Chen C."/>
            <person name="Qin Q."/>
        </authorList>
    </citation>
    <scope>NUCLEOTIDE SEQUENCE [LARGE SCALE GENOMIC DNA]</scope>
    <source>
        <strain evidence="2 3">IOZ07</strain>
    </source>
</reference>
<feature type="compositionally biased region" description="Low complexity" evidence="1">
    <location>
        <begin position="195"/>
        <end position="213"/>
    </location>
</feature>
<dbReference type="Proteomes" id="UP000557566">
    <property type="component" value="Unassembled WGS sequence"/>
</dbReference>
<gene>
    <name evidence="2" type="ORF">G6O67_001935</name>
</gene>
<sequence>MSGPQPTTCQMPSRKRSRETLEAADGPSSPLPEIKRERIDDDEQDEHVLSGRLRIPTDAEADFLHYDPLPMIKLEVGEYGYVQDWHCETTTYYRGHTEHTEHHHDWTWEWPSPMMDRASLEREWERQRSAQRRQEVDDEHARLAGQAVDDEYARLVGQGDAGRWQNWFTGQMGLYPEDYAEPGEVDSGSDSGYACSGSGYDTDGGYSGCSDSGFDSEDSGSEGQGP</sequence>
<feature type="compositionally biased region" description="Polar residues" evidence="1">
    <location>
        <begin position="1"/>
        <end position="11"/>
    </location>
</feature>
<evidence type="ECO:0000256" key="1">
    <source>
        <dbReference type="SAM" id="MobiDB-lite"/>
    </source>
</evidence>
<feature type="region of interest" description="Disordered" evidence="1">
    <location>
        <begin position="1"/>
        <end position="47"/>
    </location>
</feature>
<accession>A0A8H4PT98</accession>
<organism evidence="2 3">
    <name type="scientific">Ophiocordyceps sinensis</name>
    <dbReference type="NCBI Taxonomy" id="72228"/>
    <lineage>
        <taxon>Eukaryota</taxon>
        <taxon>Fungi</taxon>
        <taxon>Dikarya</taxon>
        <taxon>Ascomycota</taxon>
        <taxon>Pezizomycotina</taxon>
        <taxon>Sordariomycetes</taxon>
        <taxon>Hypocreomycetidae</taxon>
        <taxon>Hypocreales</taxon>
        <taxon>Ophiocordycipitaceae</taxon>
        <taxon>Ophiocordyceps</taxon>
    </lineage>
</organism>
<dbReference type="EMBL" id="JAAVMX010000003">
    <property type="protein sequence ID" value="KAF4510007.1"/>
    <property type="molecule type" value="Genomic_DNA"/>
</dbReference>